<dbReference type="EMBL" id="BAABCN010000004">
    <property type="protein sequence ID" value="GAA3878183.1"/>
    <property type="molecule type" value="Genomic_DNA"/>
</dbReference>
<evidence type="ECO:0000256" key="1">
    <source>
        <dbReference type="SAM" id="Phobius"/>
    </source>
</evidence>
<name>A0ABP7KKN5_9MICO</name>
<comment type="caution">
    <text evidence="2">The sequence shown here is derived from an EMBL/GenBank/DDBJ whole genome shotgun (WGS) entry which is preliminary data.</text>
</comment>
<evidence type="ECO:0008006" key="4">
    <source>
        <dbReference type="Google" id="ProtNLM"/>
    </source>
</evidence>
<proteinExistence type="predicted"/>
<gene>
    <name evidence="2" type="ORF">GCM10022381_20760</name>
</gene>
<organism evidence="2 3">
    <name type="scientific">Leifsonia kafniensis</name>
    <dbReference type="NCBI Taxonomy" id="475957"/>
    <lineage>
        <taxon>Bacteria</taxon>
        <taxon>Bacillati</taxon>
        <taxon>Actinomycetota</taxon>
        <taxon>Actinomycetes</taxon>
        <taxon>Micrococcales</taxon>
        <taxon>Microbacteriaceae</taxon>
        <taxon>Leifsonia</taxon>
    </lineage>
</organism>
<keyword evidence="3" id="KW-1185">Reference proteome</keyword>
<evidence type="ECO:0000313" key="2">
    <source>
        <dbReference type="EMBL" id="GAA3878183.1"/>
    </source>
</evidence>
<sequence>MDVAALFVFLLVAVVAAAYLGAIVYALMQIMRSPDLVDVEKLVWVIGVIAAPFIGALVWYFLGPHPFGLRLSRDLR</sequence>
<reference evidence="3" key="1">
    <citation type="journal article" date="2019" name="Int. J. Syst. Evol. Microbiol.">
        <title>The Global Catalogue of Microorganisms (GCM) 10K type strain sequencing project: providing services to taxonomists for standard genome sequencing and annotation.</title>
        <authorList>
            <consortium name="The Broad Institute Genomics Platform"/>
            <consortium name="The Broad Institute Genome Sequencing Center for Infectious Disease"/>
            <person name="Wu L."/>
            <person name="Ma J."/>
        </authorList>
    </citation>
    <scope>NUCLEOTIDE SEQUENCE [LARGE SCALE GENOMIC DNA]</scope>
    <source>
        <strain evidence="3">JCM 17021</strain>
    </source>
</reference>
<keyword evidence="1" id="KW-0812">Transmembrane</keyword>
<feature type="transmembrane region" description="Helical" evidence="1">
    <location>
        <begin position="42"/>
        <end position="62"/>
    </location>
</feature>
<keyword evidence="1" id="KW-0472">Membrane</keyword>
<dbReference type="RefSeq" id="WP_345065883.1">
    <property type="nucleotide sequence ID" value="NZ_BAABCN010000004.1"/>
</dbReference>
<keyword evidence="1" id="KW-1133">Transmembrane helix</keyword>
<protein>
    <recommendedName>
        <fullName evidence="4">Cardiolipin synthase N-terminal domain-containing protein</fullName>
    </recommendedName>
</protein>
<feature type="transmembrane region" description="Helical" evidence="1">
    <location>
        <begin position="6"/>
        <end position="30"/>
    </location>
</feature>
<evidence type="ECO:0000313" key="3">
    <source>
        <dbReference type="Proteomes" id="UP001501803"/>
    </source>
</evidence>
<accession>A0ABP7KKN5</accession>
<dbReference type="Proteomes" id="UP001501803">
    <property type="component" value="Unassembled WGS sequence"/>
</dbReference>